<dbReference type="AlphaFoldDB" id="A0A1D3D151"/>
<dbReference type="EMBL" id="JROU02001178">
    <property type="protein sequence ID" value="OEH77175.1"/>
    <property type="molecule type" value="Genomic_DNA"/>
</dbReference>
<dbReference type="Gene3D" id="2.10.50.10">
    <property type="entry name" value="Tumor Necrosis Factor Receptor, subunit A, domain 2"/>
    <property type="match status" value="4"/>
</dbReference>
<dbReference type="InParanoid" id="A0A1D3D151"/>
<evidence type="ECO:0000313" key="1">
    <source>
        <dbReference type="EMBL" id="OEH77175.1"/>
    </source>
</evidence>
<gene>
    <name evidence="1" type="ORF">cyc_05224</name>
</gene>
<dbReference type="VEuPathDB" id="ToxoDB:LOC113146601"/>
<dbReference type="SMART" id="SM01411">
    <property type="entry name" value="Ephrin_rec_like"/>
    <property type="match status" value="7"/>
</dbReference>
<organism evidence="1 2">
    <name type="scientific">Cyclospora cayetanensis</name>
    <dbReference type="NCBI Taxonomy" id="88456"/>
    <lineage>
        <taxon>Eukaryota</taxon>
        <taxon>Sar</taxon>
        <taxon>Alveolata</taxon>
        <taxon>Apicomplexa</taxon>
        <taxon>Conoidasida</taxon>
        <taxon>Coccidia</taxon>
        <taxon>Eucoccidiorida</taxon>
        <taxon>Eimeriorina</taxon>
        <taxon>Eimeriidae</taxon>
        <taxon>Cyclospora</taxon>
    </lineage>
</organism>
<name>A0A1D3D151_9EIME</name>
<dbReference type="InterPro" id="IPR009030">
    <property type="entry name" value="Growth_fac_rcpt_cys_sf"/>
</dbReference>
<dbReference type="PANTHER" id="PTHR46104">
    <property type="entry name" value="GENE 9195-RELATED-RELATED"/>
    <property type="match status" value="1"/>
</dbReference>
<dbReference type="VEuPathDB" id="ToxoDB:cyc_05224"/>
<dbReference type="VEuPathDB" id="ToxoDB:LOC113146958"/>
<accession>A0A1D3D151</accession>
<reference evidence="1 2" key="1">
    <citation type="journal article" date="2016" name="BMC Genomics">
        <title>Comparative genomics reveals Cyclospora cayetanensis possesses coccidia-like metabolism and invasion components but unique surface antigens.</title>
        <authorList>
            <person name="Liu S."/>
            <person name="Wang L."/>
            <person name="Zheng H."/>
            <person name="Xu Z."/>
            <person name="Roellig D.M."/>
            <person name="Li N."/>
            <person name="Frace M.A."/>
            <person name="Tang K."/>
            <person name="Arrowood M.J."/>
            <person name="Moss D.M."/>
            <person name="Zhang L."/>
            <person name="Feng Y."/>
            <person name="Xiao L."/>
        </authorList>
    </citation>
    <scope>NUCLEOTIDE SEQUENCE [LARGE SCALE GENOMIC DNA]</scope>
    <source>
        <strain evidence="1 2">CHN_HEN01</strain>
    </source>
</reference>
<proteinExistence type="predicted"/>
<dbReference type="SUPFAM" id="SSF57184">
    <property type="entry name" value="Growth factor receptor domain"/>
    <property type="match status" value="3"/>
</dbReference>
<dbReference type="Proteomes" id="UP000095192">
    <property type="component" value="Unassembled WGS sequence"/>
</dbReference>
<dbReference type="PANTHER" id="PTHR46104:SF1">
    <property type="entry name" value="GENE 9195-RELATED"/>
    <property type="match status" value="1"/>
</dbReference>
<protein>
    <submittedName>
        <fullName evidence="1">Cast domain-containing protein</fullName>
    </submittedName>
</protein>
<sequence>MNALAERPLTKCPAGTYCPLGTASRLGIPCPPGTWSNKTGLASMSECMPVQAGSFSYEGETKEEGSGRCSKGYYCPERSTTSMAVACPPGTYNPNDGGASIEDCLECPGGKDCSSSGTAEPLPCPASYYCPSGSSKVFACPVGTFSNEVGLVSKDQCTPCPAGKFCSIASLATPSGNCEPGFICYGMAETPTPTDGKTGDMCPPGGYCLAGATEVTPCSPGFYNPRYGATSAAACLHCPFGSYCSGSAVTDGGITGPCREGYYCKEGSANDQAYPAPQGSFAPMRSSSPILCYPGTFQSAQGQASCRACPAGKYCQRIEPIPAKRARKSVRIALLALKENIVERKALWLHLEPAKLDFTAAEEAPHLLHKPKMGVTRCAQQDTTVQLVAENLLHAQKGPILVHSRHKVKLHAFLAIQECQQAIPCKIGHECPEKSAEPSPCRPGTYAASEGSAQCQECPAGYYCSDVTVVPEESKKCPSGFFCPAGTGYEKENPCPQGMMNQESGAHSLDACQPCPAGGYCTGPGAATKSGQIDGGYYSSSGAISSKPVPGSKML</sequence>
<keyword evidence="2" id="KW-1185">Reference proteome</keyword>
<evidence type="ECO:0000313" key="2">
    <source>
        <dbReference type="Proteomes" id="UP000095192"/>
    </source>
</evidence>
<comment type="caution">
    <text evidence="1">The sequence shown here is derived from an EMBL/GenBank/DDBJ whole genome shotgun (WGS) entry which is preliminary data.</text>
</comment>